<accession>A0ABQ3E5V0</accession>
<organism evidence="4 5">
    <name type="scientific">Pseudovibrio japonicus</name>
    <dbReference type="NCBI Taxonomy" id="366534"/>
    <lineage>
        <taxon>Bacteria</taxon>
        <taxon>Pseudomonadati</taxon>
        <taxon>Pseudomonadota</taxon>
        <taxon>Alphaproteobacteria</taxon>
        <taxon>Hyphomicrobiales</taxon>
        <taxon>Stappiaceae</taxon>
        <taxon>Pseudovibrio</taxon>
    </lineage>
</organism>
<dbReference type="Proteomes" id="UP000637980">
    <property type="component" value="Unassembled WGS sequence"/>
</dbReference>
<feature type="domain" description="Outer membrane protein beta-barrel" evidence="3">
    <location>
        <begin position="15"/>
        <end position="226"/>
    </location>
</feature>
<feature type="chain" id="PRO_5047438716" description="Outer membrane protein beta-barrel domain-containing protein" evidence="2">
    <location>
        <begin position="22"/>
        <end position="226"/>
    </location>
</feature>
<dbReference type="InterPro" id="IPR027385">
    <property type="entry name" value="Beta-barrel_OMP"/>
</dbReference>
<evidence type="ECO:0000313" key="5">
    <source>
        <dbReference type="Proteomes" id="UP000637980"/>
    </source>
</evidence>
<feature type="signal peptide" evidence="2">
    <location>
        <begin position="1"/>
        <end position="21"/>
    </location>
</feature>
<dbReference type="SUPFAM" id="SSF56925">
    <property type="entry name" value="OMPA-like"/>
    <property type="match status" value="1"/>
</dbReference>
<sequence>MNKLLVAAAAISLGSVISASAADVQAPTEGWYAANILALTEGWYAEASAGVSLGELKAKAFGGSISDDATSFIGRINFGKSLIENVRVGVEGAYSPAYSESYDFGVGSAQLDINVWSVIAVAYYDFNNKTRFTPFVGAGAGIGVVDFELCVNGDLSHFHPLLVGSQSETTTHPALKLAAGVALEVSKNVGIIADYNFNYFTNAVLADPIEISGTQNTFNLGLRYSF</sequence>
<proteinExistence type="predicted"/>
<dbReference type="EMBL" id="BMXE01000002">
    <property type="protein sequence ID" value="GHB27512.1"/>
    <property type="molecule type" value="Genomic_DNA"/>
</dbReference>
<evidence type="ECO:0000313" key="4">
    <source>
        <dbReference type="EMBL" id="GHB27512.1"/>
    </source>
</evidence>
<evidence type="ECO:0000256" key="1">
    <source>
        <dbReference type="ARBA" id="ARBA00022729"/>
    </source>
</evidence>
<evidence type="ECO:0000256" key="2">
    <source>
        <dbReference type="SAM" id="SignalP"/>
    </source>
</evidence>
<keyword evidence="1 2" id="KW-0732">Signal</keyword>
<gene>
    <name evidence="4" type="ORF">GCM10007094_14800</name>
</gene>
<keyword evidence="5" id="KW-1185">Reference proteome</keyword>
<dbReference type="RefSeq" id="WP_189436116.1">
    <property type="nucleotide sequence ID" value="NZ_BMXE01000002.1"/>
</dbReference>
<evidence type="ECO:0000259" key="3">
    <source>
        <dbReference type="Pfam" id="PF13505"/>
    </source>
</evidence>
<dbReference type="Gene3D" id="2.40.160.20">
    <property type="match status" value="1"/>
</dbReference>
<comment type="caution">
    <text evidence="4">The sequence shown here is derived from an EMBL/GenBank/DDBJ whole genome shotgun (WGS) entry which is preliminary data.</text>
</comment>
<reference evidence="5" key="1">
    <citation type="journal article" date="2019" name="Int. J. Syst. Evol. Microbiol.">
        <title>The Global Catalogue of Microorganisms (GCM) 10K type strain sequencing project: providing services to taxonomists for standard genome sequencing and annotation.</title>
        <authorList>
            <consortium name="The Broad Institute Genomics Platform"/>
            <consortium name="The Broad Institute Genome Sequencing Center for Infectious Disease"/>
            <person name="Wu L."/>
            <person name="Ma J."/>
        </authorList>
    </citation>
    <scope>NUCLEOTIDE SEQUENCE [LARGE SCALE GENOMIC DNA]</scope>
    <source>
        <strain evidence="5">KCTC 12861</strain>
    </source>
</reference>
<dbReference type="InterPro" id="IPR011250">
    <property type="entry name" value="OMP/PagP_B-barrel"/>
</dbReference>
<dbReference type="Pfam" id="PF13505">
    <property type="entry name" value="OMP_b-brl"/>
    <property type="match status" value="1"/>
</dbReference>
<name>A0ABQ3E5V0_9HYPH</name>
<protein>
    <recommendedName>
        <fullName evidence="3">Outer membrane protein beta-barrel domain-containing protein</fullName>
    </recommendedName>
</protein>